<feature type="binding site" evidence="6">
    <location>
        <begin position="62"/>
        <end position="66"/>
    </location>
    <ligand>
        <name>GTP</name>
        <dbReference type="ChEBI" id="CHEBI:37565"/>
    </ligand>
</feature>
<feature type="region of interest" description="G5" evidence="7">
    <location>
        <begin position="153"/>
        <end position="155"/>
    </location>
</feature>
<evidence type="ECO:0000256" key="7">
    <source>
        <dbReference type="PROSITE-ProRule" id="PRU01050"/>
    </source>
</evidence>
<dbReference type="InterPro" id="IPR027417">
    <property type="entry name" value="P-loop_NTPase"/>
</dbReference>
<dbReference type="InterPro" id="IPR030388">
    <property type="entry name" value="G_ERA_dom"/>
</dbReference>
<evidence type="ECO:0000256" key="3">
    <source>
        <dbReference type="ARBA" id="ARBA00022741"/>
    </source>
</evidence>
<accession>A0A0G0XQ79</accession>
<dbReference type="CDD" id="cd04163">
    <property type="entry name" value="Era"/>
    <property type="match status" value="1"/>
</dbReference>
<dbReference type="NCBIfam" id="TIGR00436">
    <property type="entry name" value="era"/>
    <property type="match status" value="1"/>
</dbReference>
<dbReference type="PANTHER" id="PTHR42698:SF1">
    <property type="entry name" value="GTPASE ERA, MITOCHONDRIAL"/>
    <property type="match status" value="1"/>
</dbReference>
<keyword evidence="4 6" id="KW-0694">RNA-binding</keyword>
<dbReference type="AlphaFoldDB" id="A0A0G0XQ79"/>
<dbReference type="InterPro" id="IPR009019">
    <property type="entry name" value="KH_sf_prok-type"/>
</dbReference>
<dbReference type="CDD" id="cd22534">
    <property type="entry name" value="KH-II_Era"/>
    <property type="match status" value="1"/>
</dbReference>
<feature type="binding site" evidence="6">
    <location>
        <begin position="125"/>
        <end position="128"/>
    </location>
    <ligand>
        <name>GTP</name>
        <dbReference type="ChEBI" id="CHEBI:37565"/>
    </ligand>
</feature>
<dbReference type="Pfam" id="PF01926">
    <property type="entry name" value="MMR_HSR1"/>
    <property type="match status" value="1"/>
</dbReference>
<comment type="caution">
    <text evidence="6">Lacks conserved residue(s) required for the propagation of feature annotation.</text>
</comment>
<dbReference type="Proteomes" id="UP000033930">
    <property type="component" value="Unassembled WGS sequence"/>
</dbReference>
<dbReference type="PANTHER" id="PTHR42698">
    <property type="entry name" value="GTPASE ERA"/>
    <property type="match status" value="1"/>
</dbReference>
<dbReference type="NCBIfam" id="TIGR00231">
    <property type="entry name" value="small_GTP"/>
    <property type="match status" value="1"/>
</dbReference>
<feature type="region of interest" description="G3" evidence="7">
    <location>
        <begin position="62"/>
        <end position="65"/>
    </location>
</feature>
<protein>
    <recommendedName>
        <fullName evidence="2 6">GTPase Era</fullName>
    </recommendedName>
</protein>
<gene>
    <name evidence="6" type="primary">era</name>
    <name evidence="9" type="ORF">UU50_C0012G0048</name>
</gene>
<evidence type="ECO:0000313" key="10">
    <source>
        <dbReference type="Proteomes" id="UP000033930"/>
    </source>
</evidence>
<dbReference type="GO" id="GO:0000028">
    <property type="term" value="P:ribosomal small subunit assembly"/>
    <property type="evidence" value="ECO:0007669"/>
    <property type="project" value="TreeGrafter"/>
</dbReference>
<dbReference type="Gene3D" id="3.30.300.20">
    <property type="match status" value="1"/>
</dbReference>
<organism evidence="9 10">
    <name type="scientific">Candidatus Uhrbacteria bacterium GW2011_GWC1_41_20</name>
    <dbReference type="NCBI Taxonomy" id="1618983"/>
    <lineage>
        <taxon>Bacteria</taxon>
        <taxon>Candidatus Uhriibacteriota</taxon>
    </lineage>
</organism>
<evidence type="ECO:0000256" key="6">
    <source>
        <dbReference type="HAMAP-Rule" id="MF_00367"/>
    </source>
</evidence>
<dbReference type="InterPro" id="IPR006073">
    <property type="entry name" value="GTP-bd"/>
</dbReference>
<dbReference type="GO" id="GO:0005886">
    <property type="term" value="C:plasma membrane"/>
    <property type="evidence" value="ECO:0007669"/>
    <property type="project" value="UniProtKB-SubCell"/>
</dbReference>
<comment type="caution">
    <text evidence="9">The sequence shown here is derived from an EMBL/GenBank/DDBJ whole genome shotgun (WGS) entry which is preliminary data.</text>
</comment>
<dbReference type="SUPFAM" id="SSF54814">
    <property type="entry name" value="Prokaryotic type KH domain (KH-domain type II)"/>
    <property type="match status" value="1"/>
</dbReference>
<reference evidence="9 10" key="1">
    <citation type="journal article" date="2015" name="Nature">
        <title>rRNA introns, odd ribosomes, and small enigmatic genomes across a large radiation of phyla.</title>
        <authorList>
            <person name="Brown C.T."/>
            <person name="Hug L.A."/>
            <person name="Thomas B.C."/>
            <person name="Sharon I."/>
            <person name="Castelle C.J."/>
            <person name="Singh A."/>
            <person name="Wilkins M.J."/>
            <person name="Williams K.H."/>
            <person name="Banfield J.F."/>
        </authorList>
    </citation>
    <scope>NUCLEOTIDE SEQUENCE [LARGE SCALE GENOMIC DNA]</scope>
</reference>
<evidence type="ECO:0000256" key="2">
    <source>
        <dbReference type="ARBA" id="ARBA00020484"/>
    </source>
</evidence>
<feature type="region of interest" description="G1" evidence="7">
    <location>
        <begin position="15"/>
        <end position="22"/>
    </location>
</feature>
<dbReference type="PRINTS" id="PR00326">
    <property type="entry name" value="GTP1OBG"/>
</dbReference>
<keyword evidence="6" id="KW-0472">Membrane</keyword>
<evidence type="ECO:0000256" key="4">
    <source>
        <dbReference type="ARBA" id="ARBA00022884"/>
    </source>
</evidence>
<comment type="function">
    <text evidence="6">An essential GTPase that binds both GDP and GTP, with rapid nucleotide exchange. Plays a role in 16S rRNA processing and 30S ribosomal subunit biogenesis and possibly also in cell cycle regulation and energy metabolism.</text>
</comment>
<keyword evidence="6" id="KW-1003">Cell membrane</keyword>
<dbReference type="GO" id="GO:0005525">
    <property type="term" value="F:GTP binding"/>
    <property type="evidence" value="ECO:0007669"/>
    <property type="project" value="UniProtKB-UniRule"/>
</dbReference>
<dbReference type="Pfam" id="PF07650">
    <property type="entry name" value="KH_2"/>
    <property type="match status" value="1"/>
</dbReference>
<sequence>MNQESFKSGFAVLIGRSNVGKSTLLNSLVGTKVAITTPKPQTTRVPLQGVVHDHRGQIVFVDTPGVMQKAKDELTKKLLASVKESLRDIDVILYVVDPTREIGNEERQTLKMIEHIDKPKLLIINKVDERSAQRNIDFYRDLFDEHFDAVIELSALQGTNLDLLKNWIFDNLPEGEAYYGPTEISNLGQKERIAELIREKLFLRLREEVPYSVHVVVHEIEERKNGVIYIRADVLTSQERYKRMIIGQGARGIKEISQSTRNELEAVTGKKIYLELNVEIDTHWVERF</sequence>
<dbReference type="GO" id="GO:0003924">
    <property type="term" value="F:GTPase activity"/>
    <property type="evidence" value="ECO:0007669"/>
    <property type="project" value="UniProtKB-UniRule"/>
</dbReference>
<keyword evidence="5 6" id="KW-0342">GTP-binding</keyword>
<proteinExistence type="inferred from homology"/>
<dbReference type="InterPro" id="IPR005662">
    <property type="entry name" value="GTPase_Era-like"/>
</dbReference>
<dbReference type="EMBL" id="LCAW01000012">
    <property type="protein sequence ID" value="KKR99000.1"/>
    <property type="molecule type" value="Genomic_DNA"/>
</dbReference>
<comment type="subunit">
    <text evidence="6">Monomer.</text>
</comment>
<evidence type="ECO:0000259" key="8">
    <source>
        <dbReference type="PROSITE" id="PS51713"/>
    </source>
</evidence>
<comment type="similarity">
    <text evidence="1 6 7">Belongs to the TRAFAC class TrmE-Era-EngA-EngB-Septin-like GTPase superfamily. Era GTPase family.</text>
</comment>
<comment type="subcellular location">
    <subcellularLocation>
        <location evidence="6">Cytoplasm</location>
    </subcellularLocation>
    <subcellularLocation>
        <location evidence="6">Cell membrane</location>
        <topology evidence="6">Peripheral membrane protein</topology>
    </subcellularLocation>
</comment>
<dbReference type="InterPro" id="IPR005225">
    <property type="entry name" value="Small_GTP-bd"/>
</dbReference>
<dbReference type="PROSITE" id="PS51713">
    <property type="entry name" value="G_ERA"/>
    <property type="match status" value="1"/>
</dbReference>
<feature type="region of interest" description="G2" evidence="7">
    <location>
        <begin position="41"/>
        <end position="45"/>
    </location>
</feature>
<dbReference type="Gene3D" id="3.40.50.300">
    <property type="entry name" value="P-loop containing nucleotide triphosphate hydrolases"/>
    <property type="match status" value="1"/>
</dbReference>
<dbReference type="GO" id="GO:0005737">
    <property type="term" value="C:cytoplasm"/>
    <property type="evidence" value="ECO:0007669"/>
    <property type="project" value="UniProtKB-SubCell"/>
</dbReference>
<keyword evidence="3 6" id="KW-0547">Nucleotide-binding</keyword>
<dbReference type="SUPFAM" id="SSF52540">
    <property type="entry name" value="P-loop containing nucleoside triphosphate hydrolases"/>
    <property type="match status" value="1"/>
</dbReference>
<keyword evidence="6" id="KW-0699">rRNA-binding</keyword>
<keyword evidence="6" id="KW-0690">Ribosome biogenesis</keyword>
<dbReference type="GO" id="GO:0043024">
    <property type="term" value="F:ribosomal small subunit binding"/>
    <property type="evidence" value="ECO:0007669"/>
    <property type="project" value="TreeGrafter"/>
</dbReference>
<dbReference type="HAMAP" id="MF_00367">
    <property type="entry name" value="GTPase_Era"/>
    <property type="match status" value="1"/>
</dbReference>
<dbReference type="InterPro" id="IPR015946">
    <property type="entry name" value="KH_dom-like_a/b"/>
</dbReference>
<evidence type="ECO:0000256" key="1">
    <source>
        <dbReference type="ARBA" id="ARBA00007921"/>
    </source>
</evidence>
<feature type="domain" description="Era-type G" evidence="8">
    <location>
        <begin position="7"/>
        <end position="174"/>
    </location>
</feature>
<keyword evidence="6" id="KW-0963">Cytoplasm</keyword>
<evidence type="ECO:0000256" key="5">
    <source>
        <dbReference type="ARBA" id="ARBA00023134"/>
    </source>
</evidence>
<dbReference type="InterPro" id="IPR004044">
    <property type="entry name" value="KH_dom_type_2"/>
</dbReference>
<feature type="region of interest" description="G4" evidence="7">
    <location>
        <begin position="125"/>
        <end position="128"/>
    </location>
</feature>
<evidence type="ECO:0000313" key="9">
    <source>
        <dbReference type="EMBL" id="KKR99000.1"/>
    </source>
</evidence>
<dbReference type="NCBIfam" id="NF000908">
    <property type="entry name" value="PRK00089.1"/>
    <property type="match status" value="1"/>
</dbReference>
<name>A0A0G0XQ79_9BACT</name>
<dbReference type="PATRIC" id="fig|1618983.3.peg.604"/>
<dbReference type="GO" id="GO:0070181">
    <property type="term" value="F:small ribosomal subunit rRNA binding"/>
    <property type="evidence" value="ECO:0007669"/>
    <property type="project" value="UniProtKB-UniRule"/>
</dbReference>